<feature type="compositionally biased region" description="Polar residues" evidence="9">
    <location>
        <begin position="25"/>
        <end position="46"/>
    </location>
</feature>
<dbReference type="GeneID" id="11530804"/>
<evidence type="ECO:0000256" key="2">
    <source>
        <dbReference type="ARBA" id="ARBA00022692"/>
    </source>
</evidence>
<dbReference type="InterPro" id="IPR028143">
    <property type="entry name" value="Get2/sif1"/>
</dbReference>
<feature type="transmembrane region" description="Helical" evidence="10">
    <location>
        <begin position="269"/>
        <end position="289"/>
    </location>
</feature>
<name>G8C256_TETPH</name>
<dbReference type="InterPro" id="IPR014802">
    <property type="entry name" value="GET2"/>
</dbReference>
<dbReference type="HOGENOM" id="CLU_066477_0_0_1"/>
<dbReference type="EMBL" id="HE612871">
    <property type="protein sequence ID" value="CCE66234.1"/>
    <property type="molecule type" value="Genomic_DNA"/>
</dbReference>
<dbReference type="Proteomes" id="UP000005666">
    <property type="component" value="Chromosome 16"/>
</dbReference>
<protein>
    <recommendedName>
        <fullName evidence="8">Golgi to ER traffic protein 2</fullName>
    </recommendedName>
</protein>
<sequence>MSELSEAEKRQLLRERRQRKFKNGGASSRLNQITGQNKDSQLSTESPLDVQTAATKNTIEMDDLFANVKKASVENKAKQAAIKKKTEKEQIQNPVNPELEMYKHLAEKTQDDGSSTPEFFSMLQSMQQSFGEGTATPSSQVFPVDQANLDYYNYKLNNMKAVFILIKWLVFLLPYIYFVTRPKLQQFNHQFSLSALTDSRNFFMVFLSFEIVAMSAYLQKLKGLQKGHKIDPIQNAGKFANLIGLIPEGILPINNLKGKAVLCLQHLDLLSLFLTDLAFVIIMIGIVSVF</sequence>
<evidence type="ECO:0000256" key="5">
    <source>
        <dbReference type="ARBA" id="ARBA00022989"/>
    </source>
</evidence>
<dbReference type="GO" id="GO:0006890">
    <property type="term" value="P:retrograde vesicle-mediated transport, Golgi to endoplasmic reticulum"/>
    <property type="evidence" value="ECO:0007669"/>
    <property type="project" value="EnsemblFungi"/>
</dbReference>
<dbReference type="GO" id="GO:0000139">
    <property type="term" value="C:Golgi membrane"/>
    <property type="evidence" value="ECO:0007669"/>
    <property type="project" value="UniProtKB-SubCell"/>
</dbReference>
<comment type="subunit">
    <text evidence="8">Component of the Golgi to ER traffic (GET) complex, which is composed of GET1, GET2 and GET3. Within the complex, GET1 and GET2 form a heterotetramer which is stabilized by phosphatidylinositol binding and which binds to the GET3 homodimer.</text>
</comment>
<feature type="transmembrane region" description="Helical" evidence="10">
    <location>
        <begin position="200"/>
        <end position="218"/>
    </location>
</feature>
<feature type="topological domain" description="Cytoplasmic" evidence="8">
    <location>
        <begin position="1"/>
        <end position="158"/>
    </location>
</feature>
<keyword evidence="3 8" id="KW-0256">Endoplasmic reticulum</keyword>
<dbReference type="HAMAP" id="MF_03114">
    <property type="entry name" value="Get2"/>
    <property type="match status" value="1"/>
</dbReference>
<evidence type="ECO:0000256" key="1">
    <source>
        <dbReference type="ARBA" id="ARBA00022448"/>
    </source>
</evidence>
<feature type="region of interest" description="Disordered" evidence="9">
    <location>
        <begin position="16"/>
        <end position="49"/>
    </location>
</feature>
<gene>
    <name evidence="11" type="primary">TPHA0P00760</name>
    <name evidence="8" type="synonym">GET2</name>
    <name evidence="11" type="ordered locus">TPHA_0P00760</name>
</gene>
<evidence type="ECO:0000313" key="12">
    <source>
        <dbReference type="Proteomes" id="UP000005666"/>
    </source>
</evidence>
<comment type="similarity">
    <text evidence="8">Belongs to the GET2 family.</text>
</comment>
<dbReference type="GO" id="GO:0097051">
    <property type="term" value="P:establishment of protein localization to endoplasmic reticulum membrane"/>
    <property type="evidence" value="ECO:0007669"/>
    <property type="project" value="EnsemblFungi"/>
</dbReference>
<dbReference type="PANTHER" id="PTHR28263">
    <property type="entry name" value="GOLGI TO ER TRAFFIC PROTEIN 2"/>
    <property type="match status" value="1"/>
</dbReference>
<reference evidence="11 12" key="1">
    <citation type="journal article" date="2011" name="Proc. Natl. Acad. Sci. U.S.A.">
        <title>Evolutionary erosion of yeast sex chromosomes by mating-type switching accidents.</title>
        <authorList>
            <person name="Gordon J.L."/>
            <person name="Armisen D."/>
            <person name="Proux-Wera E."/>
            <person name="Oheigeartaigh S.S."/>
            <person name="Byrne K.P."/>
            <person name="Wolfe K.H."/>
        </authorList>
    </citation>
    <scope>NUCLEOTIDE SEQUENCE [LARGE SCALE GENOMIC DNA]</scope>
    <source>
        <strain evidence="12">ATCC 24235 / CBS 4417 / NBRC 1672 / NRRL Y-8282 / UCD 70-5</strain>
    </source>
</reference>
<dbReference type="AlphaFoldDB" id="G8C256"/>
<dbReference type="OMA" id="QYWDVLS"/>
<organism evidence="11 12">
    <name type="scientific">Tetrapisispora phaffii (strain ATCC 24235 / CBS 4417 / NBRC 1672 / NRRL Y-8282 / UCD 70-5)</name>
    <name type="common">Yeast</name>
    <name type="synonym">Fabospora phaffii</name>
    <dbReference type="NCBI Taxonomy" id="1071381"/>
    <lineage>
        <taxon>Eukaryota</taxon>
        <taxon>Fungi</taxon>
        <taxon>Dikarya</taxon>
        <taxon>Ascomycota</taxon>
        <taxon>Saccharomycotina</taxon>
        <taxon>Saccharomycetes</taxon>
        <taxon>Saccharomycetales</taxon>
        <taxon>Saccharomycetaceae</taxon>
        <taxon>Tetrapisispora</taxon>
    </lineage>
</organism>
<dbReference type="STRING" id="1071381.G8C256"/>
<keyword evidence="7 8" id="KW-0472">Membrane</keyword>
<keyword evidence="5 8" id="KW-1133">Transmembrane helix</keyword>
<dbReference type="PANTHER" id="PTHR28263:SF1">
    <property type="entry name" value="GOLGI TO ER TRAFFIC PROTEIN 2"/>
    <property type="match status" value="1"/>
</dbReference>
<accession>G8C256</accession>
<evidence type="ECO:0000256" key="8">
    <source>
        <dbReference type="HAMAP-Rule" id="MF_03114"/>
    </source>
</evidence>
<dbReference type="GO" id="GO:0071816">
    <property type="term" value="P:tail-anchored membrane protein insertion into ER membrane"/>
    <property type="evidence" value="ECO:0007669"/>
    <property type="project" value="EnsemblFungi"/>
</dbReference>
<dbReference type="eggNOG" id="ENOG502QW0H">
    <property type="taxonomic scope" value="Eukaryota"/>
</dbReference>
<dbReference type="GO" id="GO:0000423">
    <property type="term" value="P:mitophagy"/>
    <property type="evidence" value="ECO:0007669"/>
    <property type="project" value="EnsemblFungi"/>
</dbReference>
<evidence type="ECO:0000256" key="4">
    <source>
        <dbReference type="ARBA" id="ARBA00022892"/>
    </source>
</evidence>
<dbReference type="GO" id="GO:0043495">
    <property type="term" value="F:protein-membrane adaptor activity"/>
    <property type="evidence" value="ECO:0007669"/>
    <property type="project" value="EnsemblFungi"/>
</dbReference>
<dbReference type="OrthoDB" id="4097053at2759"/>
<keyword evidence="2 8" id="KW-0812">Transmembrane</keyword>
<evidence type="ECO:0000256" key="3">
    <source>
        <dbReference type="ARBA" id="ARBA00022824"/>
    </source>
</evidence>
<dbReference type="GO" id="GO:0032977">
    <property type="term" value="F:membrane insertase activity"/>
    <property type="evidence" value="ECO:0007669"/>
    <property type="project" value="EnsemblFungi"/>
</dbReference>
<feature type="transmembrane region" description="Helical" evidence="10">
    <location>
        <begin position="161"/>
        <end position="180"/>
    </location>
</feature>
<keyword evidence="12" id="KW-1185">Reference proteome</keyword>
<evidence type="ECO:0000256" key="6">
    <source>
        <dbReference type="ARBA" id="ARBA00023034"/>
    </source>
</evidence>
<dbReference type="Pfam" id="PF08690">
    <property type="entry name" value="GET2"/>
    <property type="match status" value="1"/>
</dbReference>
<comment type="caution">
    <text evidence="8">Lacks conserved residue(s) required for the propagation of feature annotation.</text>
</comment>
<comment type="function">
    <text evidence="8">Required for the post-translational delivery of tail-anchored (TA) proteins to the endoplasmic reticulum. Together with GET1, acts as a membrane receptor for soluble GET3, which recognizes and selectively binds the transmembrane domain of TA proteins in the cytosol. The GET complex cooperates with the HDEL receptor ERD2 to mediate the ATP-dependent retrieval of resident ER proteins that contain a C-terminal H-D-E-L retention signal from the Golgi to the ER.</text>
</comment>
<feature type="topological domain" description="Cytoplasmic" evidence="8">
    <location>
        <begin position="222"/>
        <end position="268"/>
    </location>
</feature>
<proteinExistence type="inferred from homology"/>
<keyword evidence="4 8" id="KW-0931">ER-Golgi transport</keyword>
<dbReference type="GO" id="GO:0005789">
    <property type="term" value="C:endoplasmic reticulum membrane"/>
    <property type="evidence" value="ECO:0007669"/>
    <property type="project" value="UniProtKB-SubCell"/>
</dbReference>
<evidence type="ECO:0000256" key="9">
    <source>
        <dbReference type="SAM" id="MobiDB-lite"/>
    </source>
</evidence>
<dbReference type="GO" id="GO:0008320">
    <property type="term" value="F:protein transmembrane transporter activity"/>
    <property type="evidence" value="ECO:0007669"/>
    <property type="project" value="EnsemblFungi"/>
</dbReference>
<evidence type="ECO:0000256" key="10">
    <source>
        <dbReference type="SAM" id="Phobius"/>
    </source>
</evidence>
<dbReference type="GO" id="GO:0043529">
    <property type="term" value="C:GET complex"/>
    <property type="evidence" value="ECO:0007669"/>
    <property type="project" value="UniProtKB-UniRule"/>
</dbReference>
<evidence type="ECO:0000313" key="11">
    <source>
        <dbReference type="EMBL" id="CCE66234.1"/>
    </source>
</evidence>
<keyword evidence="6 8" id="KW-0333">Golgi apparatus</keyword>
<dbReference type="KEGG" id="tpf:TPHA_0P00760"/>
<comment type="subcellular location">
    <subcellularLocation>
        <location evidence="8">Endoplasmic reticulum membrane</location>
        <topology evidence="8">Multi-pass membrane protein</topology>
    </subcellularLocation>
    <subcellularLocation>
        <location evidence="8">Golgi apparatus membrane</location>
        <topology evidence="8">Multi-pass membrane protein</topology>
    </subcellularLocation>
</comment>
<dbReference type="RefSeq" id="XP_003688668.1">
    <property type="nucleotide sequence ID" value="XM_003688620.1"/>
</dbReference>
<feature type="topological domain" description="Lumenal" evidence="8">
    <location>
        <position position="290"/>
    </location>
</feature>
<keyword evidence="1 8" id="KW-0813">Transport</keyword>
<evidence type="ECO:0000256" key="7">
    <source>
        <dbReference type="ARBA" id="ARBA00023136"/>
    </source>
</evidence>